<evidence type="ECO:0000313" key="4">
    <source>
        <dbReference type="EMBL" id="SCG65878.1"/>
    </source>
</evidence>
<accession>A0A109IFF3</accession>
<feature type="compositionally biased region" description="Basic and acidic residues" evidence="2">
    <location>
        <begin position="17"/>
        <end position="39"/>
    </location>
</feature>
<dbReference type="AlphaFoldDB" id="A0A109IFF3"/>
<feature type="region of interest" description="Disordered" evidence="2">
    <location>
        <begin position="1"/>
        <end position="57"/>
    </location>
</feature>
<feature type="compositionally biased region" description="Basic and acidic residues" evidence="2">
    <location>
        <begin position="47"/>
        <end position="57"/>
    </location>
</feature>
<gene>
    <name evidence="4" type="ORF">GA0070623_3157</name>
</gene>
<protein>
    <submittedName>
        <fullName evidence="4">Uncharacterized conserved protein YjbJ, UPF0337 family</fullName>
    </submittedName>
</protein>
<dbReference type="EMBL" id="LT607752">
    <property type="protein sequence ID" value="SCG65878.1"/>
    <property type="molecule type" value="Genomic_DNA"/>
</dbReference>
<feature type="domain" description="CsbD-like" evidence="3">
    <location>
        <begin position="5"/>
        <end position="57"/>
    </location>
</feature>
<proteinExistence type="inferred from homology"/>
<evidence type="ECO:0000313" key="5">
    <source>
        <dbReference type="Proteomes" id="UP000198226"/>
    </source>
</evidence>
<evidence type="ECO:0000256" key="2">
    <source>
        <dbReference type="SAM" id="MobiDB-lite"/>
    </source>
</evidence>
<keyword evidence="5" id="KW-1185">Reference proteome</keyword>
<reference evidence="5" key="1">
    <citation type="submission" date="2016-06" db="EMBL/GenBank/DDBJ databases">
        <authorList>
            <person name="Varghese N."/>
            <person name="Submissions Spin"/>
        </authorList>
    </citation>
    <scope>NUCLEOTIDE SEQUENCE [LARGE SCALE GENOMIC DNA]</scope>
    <source>
        <strain evidence="5">DSM 44983</strain>
    </source>
</reference>
<sequence length="57" mass="6229">MGFDDKIENTTENTAGKIKEGVGRATDNERLEAEGRNDQAKSSLKQAAEKVKDAFKS</sequence>
<evidence type="ECO:0000259" key="3">
    <source>
        <dbReference type="Pfam" id="PF05532"/>
    </source>
</evidence>
<dbReference type="RefSeq" id="WP_067315243.1">
    <property type="nucleotide sequence ID" value="NZ_CP109472.1"/>
</dbReference>
<name>A0A109IFF3_9ACTN</name>
<comment type="similarity">
    <text evidence="1">Belongs to the UPF0337 (CsbD) family.</text>
</comment>
<dbReference type="Pfam" id="PF05532">
    <property type="entry name" value="CsbD"/>
    <property type="match status" value="1"/>
</dbReference>
<dbReference type="InterPro" id="IPR008462">
    <property type="entry name" value="CsbD"/>
</dbReference>
<dbReference type="Proteomes" id="UP000198226">
    <property type="component" value="Chromosome I"/>
</dbReference>
<dbReference type="Gene3D" id="1.10.1470.10">
    <property type="entry name" value="YjbJ"/>
    <property type="match status" value="1"/>
</dbReference>
<dbReference type="SUPFAM" id="SSF69047">
    <property type="entry name" value="Hypothetical protein YjbJ"/>
    <property type="match status" value="1"/>
</dbReference>
<evidence type="ECO:0000256" key="1">
    <source>
        <dbReference type="ARBA" id="ARBA00009129"/>
    </source>
</evidence>
<dbReference type="OrthoDB" id="2143260at2"/>
<organism evidence="4 5">
    <name type="scientific">Micromonospora rifamycinica</name>
    <dbReference type="NCBI Taxonomy" id="291594"/>
    <lineage>
        <taxon>Bacteria</taxon>
        <taxon>Bacillati</taxon>
        <taxon>Actinomycetota</taxon>
        <taxon>Actinomycetes</taxon>
        <taxon>Micromonosporales</taxon>
        <taxon>Micromonosporaceae</taxon>
        <taxon>Micromonospora</taxon>
    </lineage>
</organism>
<dbReference type="InterPro" id="IPR036629">
    <property type="entry name" value="YjbJ_sf"/>
</dbReference>